<organism evidence="2 3">
    <name type="scientific">Effrenium voratum</name>
    <dbReference type="NCBI Taxonomy" id="2562239"/>
    <lineage>
        <taxon>Eukaryota</taxon>
        <taxon>Sar</taxon>
        <taxon>Alveolata</taxon>
        <taxon>Dinophyceae</taxon>
        <taxon>Suessiales</taxon>
        <taxon>Symbiodiniaceae</taxon>
        <taxon>Effrenium</taxon>
    </lineage>
</organism>
<dbReference type="Proteomes" id="UP001178507">
    <property type="component" value="Unassembled WGS sequence"/>
</dbReference>
<protein>
    <recommendedName>
        <fullName evidence="1">PH domain-containing protein</fullName>
    </recommendedName>
</protein>
<gene>
    <name evidence="2" type="ORF">EVOR1521_LOCUS23216</name>
</gene>
<dbReference type="Gene3D" id="2.30.29.30">
    <property type="entry name" value="Pleckstrin-homology domain (PH domain)/Phosphotyrosine-binding domain (PTB)"/>
    <property type="match status" value="1"/>
</dbReference>
<dbReference type="PROSITE" id="PS50003">
    <property type="entry name" value="PH_DOMAIN"/>
    <property type="match status" value="1"/>
</dbReference>
<dbReference type="CDD" id="cd00821">
    <property type="entry name" value="PH"/>
    <property type="match status" value="1"/>
</dbReference>
<dbReference type="EMBL" id="CAUJNA010003346">
    <property type="protein sequence ID" value="CAJ1399728.1"/>
    <property type="molecule type" value="Genomic_DNA"/>
</dbReference>
<name>A0AA36NF07_9DINO</name>
<dbReference type="SUPFAM" id="SSF50729">
    <property type="entry name" value="PH domain-like"/>
    <property type="match status" value="1"/>
</dbReference>
<feature type="domain" description="PH" evidence="1">
    <location>
        <begin position="199"/>
        <end position="304"/>
    </location>
</feature>
<evidence type="ECO:0000259" key="1">
    <source>
        <dbReference type="PROSITE" id="PS50003"/>
    </source>
</evidence>
<keyword evidence="3" id="KW-1185">Reference proteome</keyword>
<evidence type="ECO:0000313" key="3">
    <source>
        <dbReference type="Proteomes" id="UP001178507"/>
    </source>
</evidence>
<evidence type="ECO:0000313" key="2">
    <source>
        <dbReference type="EMBL" id="CAJ1399728.1"/>
    </source>
</evidence>
<reference evidence="2" key="1">
    <citation type="submission" date="2023-08" db="EMBL/GenBank/DDBJ databases">
        <authorList>
            <person name="Chen Y."/>
            <person name="Shah S."/>
            <person name="Dougan E. K."/>
            <person name="Thang M."/>
            <person name="Chan C."/>
        </authorList>
    </citation>
    <scope>NUCLEOTIDE SEQUENCE</scope>
</reference>
<dbReference type="Pfam" id="PF00169">
    <property type="entry name" value="PH"/>
    <property type="match status" value="1"/>
</dbReference>
<sequence>MLKTPVRDSLGFTKNSRAKNQAQLSVEEAAGVWSASVTNYTHAGLCHTLESSGVYADPANWMRSRQALVLTSERLLLFNASSWSLEHVLALSELAELVLSSYCSTVVVLRMHRVPDMVLDLPSSTRARFIDELQFATNAVNERWGGSDFSGGLQVRQECEAITALFDQNRTKVGLLAWLEENVFLFLPYVSTAVLLVGDLFFFGQLDLRQHIRGNEWGWRSYYFALKSGPVRKLVWCKRPTDELGAGVVLLKDVSNVQPLDTPSGEICLIIDYKANGRDELLTLRAVSPKSREDWILSIQTMQTPL</sequence>
<accession>A0AA36NF07</accession>
<dbReference type="InterPro" id="IPR011993">
    <property type="entry name" value="PH-like_dom_sf"/>
</dbReference>
<dbReference type="InterPro" id="IPR001849">
    <property type="entry name" value="PH_domain"/>
</dbReference>
<proteinExistence type="predicted"/>
<dbReference type="SMART" id="SM00233">
    <property type="entry name" value="PH"/>
    <property type="match status" value="1"/>
</dbReference>
<comment type="caution">
    <text evidence="2">The sequence shown here is derived from an EMBL/GenBank/DDBJ whole genome shotgun (WGS) entry which is preliminary data.</text>
</comment>
<dbReference type="AlphaFoldDB" id="A0AA36NF07"/>